<feature type="compositionally biased region" description="Polar residues" evidence="1">
    <location>
        <begin position="48"/>
        <end position="59"/>
    </location>
</feature>
<feature type="region of interest" description="Disordered" evidence="1">
    <location>
        <begin position="47"/>
        <end position="74"/>
    </location>
</feature>
<dbReference type="EMBL" id="KV907501">
    <property type="protein sequence ID" value="OOF94654.1"/>
    <property type="molecule type" value="Genomic_DNA"/>
</dbReference>
<evidence type="ECO:0000256" key="1">
    <source>
        <dbReference type="SAM" id="MobiDB-lite"/>
    </source>
</evidence>
<reference evidence="3" key="1">
    <citation type="journal article" date="2017" name="Genome Biol.">
        <title>Comparative genomics reveals high biological diversity and specific adaptations in the industrially and medically important fungal genus Aspergillus.</title>
        <authorList>
            <person name="de Vries R.P."/>
            <person name="Riley R."/>
            <person name="Wiebenga A."/>
            <person name="Aguilar-Osorio G."/>
            <person name="Amillis S."/>
            <person name="Uchima C.A."/>
            <person name="Anderluh G."/>
            <person name="Asadollahi M."/>
            <person name="Askin M."/>
            <person name="Barry K."/>
            <person name="Battaglia E."/>
            <person name="Bayram O."/>
            <person name="Benocci T."/>
            <person name="Braus-Stromeyer S.A."/>
            <person name="Caldana C."/>
            <person name="Canovas D."/>
            <person name="Cerqueira G.C."/>
            <person name="Chen F."/>
            <person name="Chen W."/>
            <person name="Choi C."/>
            <person name="Clum A."/>
            <person name="Dos Santos R.A."/>
            <person name="Damasio A.R."/>
            <person name="Diallinas G."/>
            <person name="Emri T."/>
            <person name="Fekete E."/>
            <person name="Flipphi M."/>
            <person name="Freyberg S."/>
            <person name="Gallo A."/>
            <person name="Gournas C."/>
            <person name="Habgood R."/>
            <person name="Hainaut M."/>
            <person name="Harispe M.L."/>
            <person name="Henrissat B."/>
            <person name="Hilden K.S."/>
            <person name="Hope R."/>
            <person name="Hossain A."/>
            <person name="Karabika E."/>
            <person name="Karaffa L."/>
            <person name="Karanyi Z."/>
            <person name="Krasevec N."/>
            <person name="Kuo A."/>
            <person name="Kusch H."/>
            <person name="LaButti K."/>
            <person name="Lagendijk E.L."/>
            <person name="Lapidus A."/>
            <person name="Levasseur A."/>
            <person name="Lindquist E."/>
            <person name="Lipzen A."/>
            <person name="Logrieco A.F."/>
            <person name="MacCabe A."/>
            <person name="Maekelae M.R."/>
            <person name="Malavazi I."/>
            <person name="Melin P."/>
            <person name="Meyer V."/>
            <person name="Mielnichuk N."/>
            <person name="Miskei M."/>
            <person name="Molnar A.P."/>
            <person name="Mule G."/>
            <person name="Ngan C.Y."/>
            <person name="Orejas M."/>
            <person name="Orosz E."/>
            <person name="Ouedraogo J.P."/>
            <person name="Overkamp K.M."/>
            <person name="Park H.-S."/>
            <person name="Perrone G."/>
            <person name="Piumi F."/>
            <person name="Punt P.J."/>
            <person name="Ram A.F."/>
            <person name="Ramon A."/>
            <person name="Rauscher S."/>
            <person name="Record E."/>
            <person name="Riano-Pachon D.M."/>
            <person name="Robert V."/>
            <person name="Roehrig J."/>
            <person name="Ruller R."/>
            <person name="Salamov A."/>
            <person name="Salih N.S."/>
            <person name="Samson R.A."/>
            <person name="Sandor E."/>
            <person name="Sanguinetti M."/>
            <person name="Schuetze T."/>
            <person name="Sepcic K."/>
            <person name="Shelest E."/>
            <person name="Sherlock G."/>
            <person name="Sophianopoulou V."/>
            <person name="Squina F.M."/>
            <person name="Sun H."/>
            <person name="Susca A."/>
            <person name="Todd R.B."/>
            <person name="Tsang A."/>
            <person name="Unkles S.E."/>
            <person name="van de Wiele N."/>
            <person name="van Rossen-Uffink D."/>
            <person name="Oliveira J.V."/>
            <person name="Vesth T.C."/>
            <person name="Visser J."/>
            <person name="Yu J.-H."/>
            <person name="Zhou M."/>
            <person name="Andersen M.R."/>
            <person name="Archer D.B."/>
            <person name="Baker S.E."/>
            <person name="Benoit I."/>
            <person name="Brakhage A.A."/>
            <person name="Braus G.H."/>
            <person name="Fischer R."/>
            <person name="Frisvad J.C."/>
            <person name="Goldman G.H."/>
            <person name="Houbraken J."/>
            <person name="Oakley B."/>
            <person name="Pocsi I."/>
            <person name="Scazzocchio C."/>
            <person name="Seiboth B."/>
            <person name="vanKuyk P.A."/>
            <person name="Wortman J."/>
            <person name="Dyer P.S."/>
            <person name="Grigoriev I.V."/>
        </authorList>
    </citation>
    <scope>NUCLEOTIDE SEQUENCE [LARGE SCALE GENOMIC DNA]</scope>
    <source>
        <strain evidence="3">ITEM 5010</strain>
    </source>
</reference>
<gene>
    <name evidence="2" type="ORF">ASPCADRAFT_208319</name>
</gene>
<proteinExistence type="predicted"/>
<dbReference type="Proteomes" id="UP000188318">
    <property type="component" value="Unassembled WGS sequence"/>
</dbReference>
<dbReference type="VEuPathDB" id="FungiDB:ASPCADRAFT_208319"/>
<name>A0A1R3RJJ2_ASPC5</name>
<organism evidence="2 3">
    <name type="scientific">Aspergillus carbonarius (strain ITEM 5010)</name>
    <dbReference type="NCBI Taxonomy" id="602072"/>
    <lineage>
        <taxon>Eukaryota</taxon>
        <taxon>Fungi</taxon>
        <taxon>Dikarya</taxon>
        <taxon>Ascomycota</taxon>
        <taxon>Pezizomycotina</taxon>
        <taxon>Eurotiomycetes</taxon>
        <taxon>Eurotiomycetidae</taxon>
        <taxon>Eurotiales</taxon>
        <taxon>Aspergillaceae</taxon>
        <taxon>Aspergillus</taxon>
        <taxon>Aspergillus subgen. Circumdati</taxon>
    </lineage>
</organism>
<sequence>MSDNDEFAKITRCLPLPKELYGGRDALYFHSTPCEIHMAQIGWGLAETHNSTPRGSSRMRNAAGKQKATSQSPT</sequence>
<keyword evidence="3" id="KW-1185">Reference proteome</keyword>
<evidence type="ECO:0000313" key="3">
    <source>
        <dbReference type="Proteomes" id="UP000188318"/>
    </source>
</evidence>
<evidence type="ECO:0000313" key="2">
    <source>
        <dbReference type="EMBL" id="OOF94654.1"/>
    </source>
</evidence>
<protein>
    <submittedName>
        <fullName evidence="2">Uncharacterized protein</fullName>
    </submittedName>
</protein>
<accession>A0A1R3RJJ2</accession>
<dbReference type="AlphaFoldDB" id="A0A1R3RJJ2"/>